<evidence type="ECO:0000256" key="6">
    <source>
        <dbReference type="ARBA" id="ARBA00023098"/>
    </source>
</evidence>
<dbReference type="CDD" id="cd04704">
    <property type="entry name" value="PLA2_bee_venom_like"/>
    <property type="match status" value="1"/>
</dbReference>
<dbReference type="AlphaFoldDB" id="A0A226EY47"/>
<name>A0A226EY47_FOLCA</name>
<evidence type="ECO:0000256" key="7">
    <source>
        <dbReference type="ARBA" id="ARBA00029903"/>
    </source>
</evidence>
<dbReference type="GO" id="GO:0004623">
    <property type="term" value="F:phospholipase A2 activity"/>
    <property type="evidence" value="ECO:0007669"/>
    <property type="project" value="UniProtKB-EC"/>
</dbReference>
<dbReference type="OrthoDB" id="6501032at2759"/>
<evidence type="ECO:0000256" key="2">
    <source>
        <dbReference type="ARBA" id="ARBA00004613"/>
    </source>
</evidence>
<feature type="signal peptide" evidence="9">
    <location>
        <begin position="1"/>
        <end position="19"/>
    </location>
</feature>
<dbReference type="PROSITE" id="PS00118">
    <property type="entry name" value="PA2_HIS"/>
    <property type="match status" value="1"/>
</dbReference>
<evidence type="ECO:0000259" key="10">
    <source>
        <dbReference type="Pfam" id="PF05826"/>
    </source>
</evidence>
<evidence type="ECO:0000313" key="12">
    <source>
        <dbReference type="Proteomes" id="UP000198287"/>
    </source>
</evidence>
<dbReference type="Gene3D" id="1.20.90.10">
    <property type="entry name" value="Phospholipase A2 domain"/>
    <property type="match status" value="1"/>
</dbReference>
<evidence type="ECO:0000256" key="9">
    <source>
        <dbReference type="SAM" id="SignalP"/>
    </source>
</evidence>
<dbReference type="GO" id="GO:0050482">
    <property type="term" value="P:arachidonate secretion"/>
    <property type="evidence" value="ECO:0007669"/>
    <property type="project" value="InterPro"/>
</dbReference>
<comment type="subcellular location">
    <subcellularLocation>
        <location evidence="2">Secreted</location>
    </subcellularLocation>
</comment>
<dbReference type="GO" id="GO:0006644">
    <property type="term" value="P:phospholipid metabolic process"/>
    <property type="evidence" value="ECO:0007669"/>
    <property type="project" value="InterPro"/>
</dbReference>
<keyword evidence="12" id="KW-1185">Reference proteome</keyword>
<protein>
    <recommendedName>
        <fullName evidence="3">phospholipase A2</fullName>
        <ecNumber evidence="3">3.1.1.4</ecNumber>
    </recommendedName>
    <alternativeName>
        <fullName evidence="7">Phosphatidylcholine 2-acylhydrolase</fullName>
    </alternativeName>
</protein>
<comment type="caution">
    <text evidence="11">The sequence shown here is derived from an EMBL/GenBank/DDBJ whole genome shotgun (WGS) entry which is preliminary data.</text>
</comment>
<feature type="region of interest" description="Disordered" evidence="8">
    <location>
        <begin position="55"/>
        <end position="77"/>
    </location>
</feature>
<dbReference type="Proteomes" id="UP000198287">
    <property type="component" value="Unassembled WGS sequence"/>
</dbReference>
<dbReference type="InterPro" id="IPR016090">
    <property type="entry name" value="PLA2-like_dom"/>
</dbReference>
<evidence type="ECO:0000256" key="4">
    <source>
        <dbReference type="ARBA" id="ARBA00022525"/>
    </source>
</evidence>
<gene>
    <name evidence="11" type="ORF">Fcan01_03034</name>
</gene>
<dbReference type="EMBL" id="LNIX01000001">
    <property type="protein sequence ID" value="OXA62479.1"/>
    <property type="molecule type" value="Genomic_DNA"/>
</dbReference>
<keyword evidence="9" id="KW-0732">Signal</keyword>
<accession>A0A226EY47</accession>
<evidence type="ECO:0000313" key="11">
    <source>
        <dbReference type="EMBL" id="OXA62479.1"/>
    </source>
</evidence>
<dbReference type="InterPro" id="IPR033113">
    <property type="entry name" value="PLA2_histidine"/>
</dbReference>
<evidence type="ECO:0000256" key="5">
    <source>
        <dbReference type="ARBA" id="ARBA00022963"/>
    </source>
</evidence>
<keyword evidence="5" id="KW-0442">Lipid degradation</keyword>
<proteinExistence type="predicted"/>
<dbReference type="GO" id="GO:0016042">
    <property type="term" value="P:lipid catabolic process"/>
    <property type="evidence" value="ECO:0007669"/>
    <property type="project" value="UniProtKB-KW"/>
</dbReference>
<evidence type="ECO:0000256" key="8">
    <source>
        <dbReference type="SAM" id="MobiDB-lite"/>
    </source>
</evidence>
<evidence type="ECO:0000256" key="3">
    <source>
        <dbReference type="ARBA" id="ARBA00013278"/>
    </source>
</evidence>
<dbReference type="PANTHER" id="PTHR12253">
    <property type="entry name" value="RH14732P"/>
    <property type="match status" value="1"/>
</dbReference>
<comment type="cofactor">
    <cofactor evidence="1">
        <name>Ca(2+)</name>
        <dbReference type="ChEBI" id="CHEBI:29108"/>
    </cofactor>
</comment>
<feature type="domain" description="Phospholipase A2-like central" evidence="10">
    <location>
        <begin position="219"/>
        <end position="315"/>
    </location>
</feature>
<dbReference type="Pfam" id="PF05826">
    <property type="entry name" value="Phospholip_A2_2"/>
    <property type="match status" value="1"/>
</dbReference>
<organism evidence="11 12">
    <name type="scientific">Folsomia candida</name>
    <name type="common">Springtail</name>
    <dbReference type="NCBI Taxonomy" id="158441"/>
    <lineage>
        <taxon>Eukaryota</taxon>
        <taxon>Metazoa</taxon>
        <taxon>Ecdysozoa</taxon>
        <taxon>Arthropoda</taxon>
        <taxon>Hexapoda</taxon>
        <taxon>Collembola</taxon>
        <taxon>Entomobryomorpha</taxon>
        <taxon>Isotomoidea</taxon>
        <taxon>Isotomidae</taxon>
        <taxon>Proisotominae</taxon>
        <taxon>Folsomia</taxon>
    </lineage>
</organism>
<reference evidence="11 12" key="1">
    <citation type="submission" date="2015-12" db="EMBL/GenBank/DDBJ databases">
        <title>The genome of Folsomia candida.</title>
        <authorList>
            <person name="Faddeeva A."/>
            <person name="Derks M.F."/>
            <person name="Anvar Y."/>
            <person name="Smit S."/>
            <person name="Van Straalen N."/>
            <person name="Roelofs D."/>
        </authorList>
    </citation>
    <scope>NUCLEOTIDE SEQUENCE [LARGE SCALE GENOMIC DNA]</scope>
    <source>
        <strain evidence="11 12">VU population</strain>
        <tissue evidence="11">Whole body</tissue>
    </source>
</reference>
<evidence type="ECO:0000256" key="1">
    <source>
        <dbReference type="ARBA" id="ARBA00001913"/>
    </source>
</evidence>
<dbReference type="OMA" id="HDLCPRK"/>
<feature type="chain" id="PRO_5013279784" description="phospholipase A2" evidence="9">
    <location>
        <begin position="20"/>
        <end position="369"/>
    </location>
</feature>
<sequence>MPVVNLLTSAASFLYAVSSMLSGVPNNAAIQTLPNFQSPSNNILPVGQWRSSKSNNYDLGNSQFGGGSPSHNATQTEKGPYSVISSTIYFPANAGGGYGQSPPSEFDKGNTVLPDDDLIQPPIEINYHDGETIATLFTDLYGNVTRCEMLEVNKPSEQQEALEKLAKQNKLIEKTNFNQMLNIIRSCQALDDRDDGRSQPLDPFESIVQSKSNMWNIGILPGTKWCGVKDVADGWNDLGPEKDLDKCCRSHDLCPRKVLAFRAAYNLVNWSFYTKSHCECDAAFYDCLKQASSTNPTAELMGNFYFNVLRMQCIGKNETHEFLLLLDEEHPPRCVLRNSEDSQSCTRWENDYSRATQRLTFREVRQMFK</sequence>
<keyword evidence="6" id="KW-0443">Lipid metabolism</keyword>
<dbReference type="STRING" id="158441.A0A226EY47"/>
<dbReference type="InterPro" id="IPR036444">
    <property type="entry name" value="PLipase_A2_dom_sf"/>
</dbReference>
<dbReference type="EC" id="3.1.1.4" evidence="3"/>
<dbReference type="GO" id="GO:0005576">
    <property type="term" value="C:extracellular region"/>
    <property type="evidence" value="ECO:0007669"/>
    <property type="project" value="UniProtKB-SubCell"/>
</dbReference>
<keyword evidence="4" id="KW-0964">Secreted</keyword>
<dbReference type="SUPFAM" id="SSF48619">
    <property type="entry name" value="Phospholipase A2, PLA2"/>
    <property type="match status" value="1"/>
</dbReference>